<feature type="signal peptide" evidence="1">
    <location>
        <begin position="1"/>
        <end position="17"/>
    </location>
</feature>
<dbReference type="EMBL" id="WTXG01000070">
    <property type="protein sequence ID" value="KAI0294700.1"/>
    <property type="molecule type" value="Genomic_DNA"/>
</dbReference>
<dbReference type="AlphaFoldDB" id="A0AAD4M0B3"/>
<dbReference type="Proteomes" id="UP001203297">
    <property type="component" value="Unassembled WGS sequence"/>
</dbReference>
<organism evidence="2 3">
    <name type="scientific">Multifurca ochricompacta</name>
    <dbReference type="NCBI Taxonomy" id="376703"/>
    <lineage>
        <taxon>Eukaryota</taxon>
        <taxon>Fungi</taxon>
        <taxon>Dikarya</taxon>
        <taxon>Basidiomycota</taxon>
        <taxon>Agaricomycotina</taxon>
        <taxon>Agaricomycetes</taxon>
        <taxon>Russulales</taxon>
        <taxon>Russulaceae</taxon>
        <taxon>Multifurca</taxon>
    </lineage>
</organism>
<evidence type="ECO:0000313" key="3">
    <source>
        <dbReference type="Proteomes" id="UP001203297"/>
    </source>
</evidence>
<keyword evidence="3" id="KW-1185">Reference proteome</keyword>
<feature type="chain" id="PRO_5042270627" evidence="1">
    <location>
        <begin position="18"/>
        <end position="129"/>
    </location>
</feature>
<name>A0AAD4M0B3_9AGAM</name>
<accession>A0AAD4M0B3</accession>
<evidence type="ECO:0000313" key="2">
    <source>
        <dbReference type="EMBL" id="KAI0294700.1"/>
    </source>
</evidence>
<keyword evidence="1" id="KW-0732">Signal</keyword>
<gene>
    <name evidence="2" type="ORF">B0F90DRAFT_1821082</name>
</gene>
<reference evidence="2" key="1">
    <citation type="journal article" date="2022" name="New Phytol.">
        <title>Evolutionary transition to the ectomycorrhizal habit in the genomes of a hyperdiverse lineage of mushroom-forming fungi.</title>
        <authorList>
            <person name="Looney B."/>
            <person name="Miyauchi S."/>
            <person name="Morin E."/>
            <person name="Drula E."/>
            <person name="Courty P.E."/>
            <person name="Kohler A."/>
            <person name="Kuo A."/>
            <person name="LaButti K."/>
            <person name="Pangilinan J."/>
            <person name="Lipzen A."/>
            <person name="Riley R."/>
            <person name="Andreopoulos W."/>
            <person name="He G."/>
            <person name="Johnson J."/>
            <person name="Nolan M."/>
            <person name="Tritt A."/>
            <person name="Barry K.W."/>
            <person name="Grigoriev I.V."/>
            <person name="Nagy L.G."/>
            <person name="Hibbett D."/>
            <person name="Henrissat B."/>
            <person name="Matheny P.B."/>
            <person name="Labbe J."/>
            <person name="Martin F.M."/>
        </authorList>
    </citation>
    <scope>NUCLEOTIDE SEQUENCE</scope>
    <source>
        <strain evidence="2">BPL690</strain>
    </source>
</reference>
<sequence length="129" mass="14313">MLTSFFAALLGTSIALAYPGPVSNPLALRSADSGRVCGTVVSKDTVTAMESRFEEKLAQIARVKGDRDTVTVTLQVYFHVICRNQTLEGGFLDRGYIDNQMDVLNSAYANSSLSFRLERLDYTEMAEWF</sequence>
<comment type="caution">
    <text evidence="2">The sequence shown here is derived from an EMBL/GenBank/DDBJ whole genome shotgun (WGS) entry which is preliminary data.</text>
</comment>
<proteinExistence type="predicted"/>
<protein>
    <submittedName>
        <fullName evidence="2">Uncharacterized protein</fullName>
    </submittedName>
</protein>
<evidence type="ECO:0000256" key="1">
    <source>
        <dbReference type="SAM" id="SignalP"/>
    </source>
</evidence>